<gene>
    <name evidence="1" type="ordered locus">RBRH_04164</name>
</gene>
<proteinExistence type="predicted"/>
<accession>E5ARK5</accession>
<dbReference type="KEGG" id="brh:RBRH_04164"/>
<dbReference type="Proteomes" id="UP000007437">
    <property type="component" value="Chromosome"/>
</dbReference>
<reference evidence="1 2" key="1">
    <citation type="journal article" date="2011" name="J. Bacteriol.">
        <title>Complete genome sequence of Burkholderia rhizoxinica, an endosymbiont of Rhizopus microsporus.</title>
        <authorList>
            <person name="Lackner G."/>
            <person name="Moebius N."/>
            <person name="Partida-Martinez L."/>
            <person name="Hertweck C."/>
        </authorList>
    </citation>
    <scope>NUCLEOTIDE SEQUENCE [LARGE SCALE GENOMIC DNA]</scope>
    <source>
        <strain evidence="2">DSM 19002 / CIP 109453 / HKI 454</strain>
    </source>
</reference>
<protein>
    <submittedName>
        <fullName evidence="1">Uncharacterized protein</fullName>
    </submittedName>
</protein>
<evidence type="ECO:0000313" key="2">
    <source>
        <dbReference type="Proteomes" id="UP000007437"/>
    </source>
</evidence>
<organism evidence="1 2">
    <name type="scientific">Mycetohabitans rhizoxinica (strain DSM 19002 / CIP 109453 / HKI 454)</name>
    <name type="common">Paraburkholderia rhizoxinica</name>
    <dbReference type="NCBI Taxonomy" id="882378"/>
    <lineage>
        <taxon>Bacteria</taxon>
        <taxon>Pseudomonadati</taxon>
        <taxon>Pseudomonadota</taxon>
        <taxon>Betaproteobacteria</taxon>
        <taxon>Burkholderiales</taxon>
        <taxon>Burkholderiaceae</taxon>
        <taxon>Mycetohabitans</taxon>
    </lineage>
</organism>
<evidence type="ECO:0000313" key="1">
    <source>
        <dbReference type="EMBL" id="CBW75237.1"/>
    </source>
</evidence>
<dbReference type="HOGENOM" id="CLU_3381032_0_0_4"/>
<dbReference type="AlphaFoldDB" id="E5ARK5"/>
<sequence length="33" mass="4004">MFTIAQLRLLVKAKHIECRTLLRECSQLFRQWA</sequence>
<dbReference type="EMBL" id="FR687359">
    <property type="protein sequence ID" value="CBW75237.1"/>
    <property type="molecule type" value="Genomic_DNA"/>
</dbReference>
<name>E5ARK5_MYCRK</name>